<feature type="transmembrane region" description="Helical" evidence="1">
    <location>
        <begin position="6"/>
        <end position="26"/>
    </location>
</feature>
<keyword evidence="1" id="KW-1133">Transmembrane helix</keyword>
<dbReference type="Proteomes" id="UP000640363">
    <property type="component" value="Unassembled WGS sequence"/>
</dbReference>
<gene>
    <name evidence="2" type="ORF">H8892_03080</name>
</gene>
<sequence length="149" mass="17694">MKKKYLYYIFISIIVILILYILGYSFRYQWFINSIVDQKYKIGLNRDIKGFAAEYPYVYTYGDYGILIINTLPNGSIKILPNYKGFTHIDGAYSIDDSSIYSLQKVYGDRLYIYSSIDDFTEDEQLIIDEITNKQPKRFDKNDWLYKSI</sequence>
<evidence type="ECO:0000313" key="2">
    <source>
        <dbReference type="EMBL" id="MBC6000937.1"/>
    </source>
</evidence>
<dbReference type="EMBL" id="JACRWI010000002">
    <property type="protein sequence ID" value="MBC6000937.1"/>
    <property type="molecule type" value="Genomic_DNA"/>
</dbReference>
<keyword evidence="3" id="KW-1185">Reference proteome</keyword>
<accession>A0ABR7JVP3</accession>
<organism evidence="2 3">
    <name type="scientific">Veillonella hominis</name>
    <dbReference type="NCBI Taxonomy" id="2764330"/>
    <lineage>
        <taxon>Bacteria</taxon>
        <taxon>Bacillati</taxon>
        <taxon>Bacillota</taxon>
        <taxon>Negativicutes</taxon>
        <taxon>Veillonellales</taxon>
        <taxon>Veillonellaceae</taxon>
        <taxon>Veillonella</taxon>
    </lineage>
</organism>
<proteinExistence type="predicted"/>
<evidence type="ECO:0000313" key="3">
    <source>
        <dbReference type="Proteomes" id="UP000640363"/>
    </source>
</evidence>
<evidence type="ECO:0000256" key="1">
    <source>
        <dbReference type="SAM" id="Phobius"/>
    </source>
</evidence>
<keyword evidence="1" id="KW-0812">Transmembrane</keyword>
<protein>
    <recommendedName>
        <fullName evidence="4">DUF4367 domain-containing protein</fullName>
    </recommendedName>
</protein>
<keyword evidence="1" id="KW-0472">Membrane</keyword>
<name>A0ABR7JVP3_9FIRM</name>
<comment type="caution">
    <text evidence="2">The sequence shown here is derived from an EMBL/GenBank/DDBJ whole genome shotgun (WGS) entry which is preliminary data.</text>
</comment>
<evidence type="ECO:0008006" key="4">
    <source>
        <dbReference type="Google" id="ProtNLM"/>
    </source>
</evidence>
<reference evidence="2 3" key="1">
    <citation type="submission" date="2020-08" db="EMBL/GenBank/DDBJ databases">
        <authorList>
            <person name="Liu C."/>
            <person name="Sun Q."/>
        </authorList>
    </citation>
    <scope>NUCLEOTIDE SEQUENCE [LARGE SCALE GENOMIC DNA]</scope>
    <source>
        <strain evidence="2 3">NSJ-78</strain>
    </source>
</reference>